<evidence type="ECO:0000256" key="3">
    <source>
        <dbReference type="ARBA" id="ARBA00022692"/>
    </source>
</evidence>
<evidence type="ECO:0000256" key="4">
    <source>
        <dbReference type="ARBA" id="ARBA00022989"/>
    </source>
</evidence>
<accession>A0A6L3VY32</accession>
<dbReference type="Gene3D" id="1.20.1250.20">
    <property type="entry name" value="MFS general substrate transporter like domains"/>
    <property type="match status" value="1"/>
</dbReference>
<feature type="region of interest" description="Disordered" evidence="6">
    <location>
        <begin position="200"/>
        <end position="233"/>
    </location>
</feature>
<dbReference type="OrthoDB" id="9803985at2"/>
<dbReference type="RefSeq" id="WP_151539351.1">
    <property type="nucleotide sequence ID" value="NZ_WBMR01000015.1"/>
</dbReference>
<keyword evidence="5 7" id="KW-0472">Membrane</keyword>
<dbReference type="PROSITE" id="PS50850">
    <property type="entry name" value="MFS"/>
    <property type="match status" value="1"/>
</dbReference>
<feature type="transmembrane region" description="Helical" evidence="7">
    <location>
        <begin position="324"/>
        <end position="347"/>
    </location>
</feature>
<feature type="transmembrane region" description="Helical" evidence="7">
    <location>
        <begin position="174"/>
        <end position="193"/>
    </location>
</feature>
<organism evidence="9 10">
    <name type="scientific">Actinomadura montaniterrae</name>
    <dbReference type="NCBI Taxonomy" id="1803903"/>
    <lineage>
        <taxon>Bacteria</taxon>
        <taxon>Bacillati</taxon>
        <taxon>Actinomycetota</taxon>
        <taxon>Actinomycetes</taxon>
        <taxon>Streptosporangiales</taxon>
        <taxon>Thermomonosporaceae</taxon>
        <taxon>Actinomadura</taxon>
    </lineage>
</organism>
<evidence type="ECO:0000256" key="6">
    <source>
        <dbReference type="SAM" id="MobiDB-lite"/>
    </source>
</evidence>
<feature type="transmembrane region" description="Helical" evidence="7">
    <location>
        <begin position="12"/>
        <end position="30"/>
    </location>
</feature>
<dbReference type="GO" id="GO:0005886">
    <property type="term" value="C:plasma membrane"/>
    <property type="evidence" value="ECO:0007669"/>
    <property type="project" value="UniProtKB-SubCell"/>
</dbReference>
<keyword evidence="3 7" id="KW-0812">Transmembrane</keyword>
<dbReference type="CDD" id="cd17370">
    <property type="entry name" value="MFS_MJ1317_like"/>
    <property type="match status" value="1"/>
</dbReference>
<dbReference type="InterPro" id="IPR020846">
    <property type="entry name" value="MFS_dom"/>
</dbReference>
<evidence type="ECO:0000259" key="8">
    <source>
        <dbReference type="PROSITE" id="PS50850"/>
    </source>
</evidence>
<dbReference type="SUPFAM" id="SSF103473">
    <property type="entry name" value="MFS general substrate transporter"/>
    <property type="match status" value="1"/>
</dbReference>
<dbReference type="AlphaFoldDB" id="A0A6L3VY32"/>
<feature type="transmembrane region" description="Helical" evidence="7">
    <location>
        <begin position="42"/>
        <end position="67"/>
    </location>
</feature>
<evidence type="ECO:0000256" key="5">
    <source>
        <dbReference type="ARBA" id="ARBA00023136"/>
    </source>
</evidence>
<dbReference type="GO" id="GO:0022857">
    <property type="term" value="F:transmembrane transporter activity"/>
    <property type="evidence" value="ECO:0007669"/>
    <property type="project" value="InterPro"/>
</dbReference>
<dbReference type="InterPro" id="IPR052425">
    <property type="entry name" value="Uncharacterized_MFS-type"/>
</dbReference>
<keyword evidence="10" id="KW-1185">Reference proteome</keyword>
<reference evidence="9 10" key="1">
    <citation type="submission" date="2019-09" db="EMBL/GenBank/DDBJ databases">
        <title>Actinomadura physcomitrii sp. nov., a novel actinomycete isolated from moss [Physcomitrium sphaericum (Ludw) Fuernr].</title>
        <authorList>
            <person name="Liu C."/>
            <person name="Zhuang X."/>
        </authorList>
    </citation>
    <scope>NUCLEOTIDE SEQUENCE [LARGE SCALE GENOMIC DNA]</scope>
    <source>
        <strain evidence="9 10">CYP1-1B</strain>
    </source>
</reference>
<comment type="subcellular location">
    <subcellularLocation>
        <location evidence="1">Cell membrane</location>
        <topology evidence="1">Multi-pass membrane protein</topology>
    </subcellularLocation>
</comment>
<sequence>MTTRDRGAALSPWRFIVVFGVVSLLMDVVYEGARSITGPLLASLGASATVIGVVTGAGEAAALGLRLVSGPLADRTRRFWALTIGGYALTAASVPLLGLAGVLWAACALVIAERVGKAVRSPAKDTLLSHATATTGRGRGFAVHEALDQIGAFVGPLTVAGVLAVTADDYAPALGVLAVPGVAAMAILLWLRARVPAPADYEPEPAEPEPAEPAEPAGPAGPGEFVGRAGAPPPERDAAVPALPRAFVVYAAFTAVTMTGFATFGVLSFHLVQRHLLAADLVPVVYAGAMAADAFSALANGWLYDRVGPRALAVLPVLSAAVPVLAFTGSLALAVVGALVWGAAVGIQESTLRAVVADLVPSRRRATAYGIFAGVLGVAALAGGALTGALYDQSVTLLVAVVAAIQAAALALLAVLRGRTAGA</sequence>
<evidence type="ECO:0000256" key="2">
    <source>
        <dbReference type="ARBA" id="ARBA00022475"/>
    </source>
</evidence>
<dbReference type="InterPro" id="IPR036259">
    <property type="entry name" value="MFS_trans_sf"/>
</dbReference>
<feature type="transmembrane region" description="Helical" evidence="7">
    <location>
        <begin position="79"/>
        <end position="112"/>
    </location>
</feature>
<feature type="transmembrane region" description="Helical" evidence="7">
    <location>
        <begin position="284"/>
        <end position="304"/>
    </location>
</feature>
<dbReference type="InterPro" id="IPR011701">
    <property type="entry name" value="MFS"/>
</dbReference>
<gene>
    <name evidence="9" type="ORF">F9B16_08030</name>
</gene>
<feature type="transmembrane region" description="Helical" evidence="7">
    <location>
        <begin position="150"/>
        <end position="167"/>
    </location>
</feature>
<comment type="caution">
    <text evidence="9">The sequence shown here is derived from an EMBL/GenBank/DDBJ whole genome shotgun (WGS) entry which is preliminary data.</text>
</comment>
<feature type="domain" description="Major facilitator superfamily (MFS) profile" evidence="8">
    <location>
        <begin position="13"/>
        <end position="419"/>
    </location>
</feature>
<dbReference type="PANTHER" id="PTHR42688">
    <property type="entry name" value="CONSERVED PROTEIN"/>
    <property type="match status" value="1"/>
</dbReference>
<feature type="transmembrane region" description="Helical" evidence="7">
    <location>
        <begin position="368"/>
        <end position="391"/>
    </location>
</feature>
<dbReference type="Pfam" id="PF07690">
    <property type="entry name" value="MFS_1"/>
    <property type="match status" value="1"/>
</dbReference>
<feature type="transmembrane region" description="Helical" evidence="7">
    <location>
        <begin position="247"/>
        <end position="272"/>
    </location>
</feature>
<dbReference type="PANTHER" id="PTHR42688:SF1">
    <property type="entry name" value="BLR5212 PROTEIN"/>
    <property type="match status" value="1"/>
</dbReference>
<keyword evidence="4 7" id="KW-1133">Transmembrane helix</keyword>
<evidence type="ECO:0000313" key="9">
    <source>
        <dbReference type="EMBL" id="KAB2386086.1"/>
    </source>
</evidence>
<protein>
    <submittedName>
        <fullName evidence="9">MFS transporter</fullName>
    </submittedName>
</protein>
<evidence type="ECO:0000256" key="1">
    <source>
        <dbReference type="ARBA" id="ARBA00004651"/>
    </source>
</evidence>
<feature type="transmembrane region" description="Helical" evidence="7">
    <location>
        <begin position="397"/>
        <end position="416"/>
    </location>
</feature>
<keyword evidence="2" id="KW-1003">Cell membrane</keyword>
<dbReference type="EMBL" id="WBMR01000015">
    <property type="protein sequence ID" value="KAB2386086.1"/>
    <property type="molecule type" value="Genomic_DNA"/>
</dbReference>
<feature type="compositionally biased region" description="Acidic residues" evidence="6">
    <location>
        <begin position="201"/>
        <end position="212"/>
    </location>
</feature>
<name>A0A6L3VY32_9ACTN</name>
<proteinExistence type="predicted"/>
<dbReference type="Proteomes" id="UP000483004">
    <property type="component" value="Unassembled WGS sequence"/>
</dbReference>
<evidence type="ECO:0000313" key="10">
    <source>
        <dbReference type="Proteomes" id="UP000483004"/>
    </source>
</evidence>
<evidence type="ECO:0000256" key="7">
    <source>
        <dbReference type="SAM" id="Phobius"/>
    </source>
</evidence>